<dbReference type="PROSITE" id="PS50109">
    <property type="entry name" value="HIS_KIN"/>
    <property type="match status" value="1"/>
</dbReference>
<protein>
    <recommendedName>
        <fullName evidence="2">histidine kinase</fullName>
        <ecNumber evidence="2">2.7.13.3</ecNumber>
    </recommendedName>
</protein>
<evidence type="ECO:0000259" key="6">
    <source>
        <dbReference type="PROSITE" id="PS50110"/>
    </source>
</evidence>
<name>A0ABQ1LEX4_9RHOB</name>
<gene>
    <name evidence="7" type="ORF">GCM10011363_45200</name>
</gene>
<accession>A0ABQ1LEX4</accession>
<feature type="domain" description="Response regulatory" evidence="6">
    <location>
        <begin position="100"/>
        <end position="214"/>
    </location>
</feature>
<dbReference type="PANTHER" id="PTHR45339">
    <property type="entry name" value="HYBRID SIGNAL TRANSDUCTION HISTIDINE KINASE J"/>
    <property type="match status" value="1"/>
</dbReference>
<dbReference type="RefSeq" id="WP_188484367.1">
    <property type="nucleotide sequence ID" value="NZ_BMFC01000029.1"/>
</dbReference>
<evidence type="ECO:0000256" key="3">
    <source>
        <dbReference type="ARBA" id="ARBA00022553"/>
    </source>
</evidence>
<evidence type="ECO:0000313" key="7">
    <source>
        <dbReference type="EMBL" id="GGC23655.1"/>
    </source>
</evidence>
<comment type="caution">
    <text evidence="7">The sequence shown here is derived from an EMBL/GenBank/DDBJ whole genome shotgun (WGS) entry which is preliminary data.</text>
</comment>
<dbReference type="InterPro" id="IPR005467">
    <property type="entry name" value="His_kinase_dom"/>
</dbReference>
<organism evidence="7 8">
    <name type="scientific">Marivita lacus</name>
    <dbReference type="NCBI Taxonomy" id="1323742"/>
    <lineage>
        <taxon>Bacteria</taxon>
        <taxon>Pseudomonadati</taxon>
        <taxon>Pseudomonadota</taxon>
        <taxon>Alphaproteobacteria</taxon>
        <taxon>Rhodobacterales</taxon>
        <taxon>Roseobacteraceae</taxon>
        <taxon>Marivita</taxon>
    </lineage>
</organism>
<dbReference type="InterPro" id="IPR011006">
    <property type="entry name" value="CheY-like_superfamily"/>
</dbReference>
<feature type="domain" description="Histidine kinase" evidence="5">
    <location>
        <begin position="1"/>
        <end position="70"/>
    </location>
</feature>
<reference evidence="8" key="1">
    <citation type="journal article" date="2019" name="Int. J. Syst. Evol. Microbiol.">
        <title>The Global Catalogue of Microorganisms (GCM) 10K type strain sequencing project: providing services to taxonomists for standard genome sequencing and annotation.</title>
        <authorList>
            <consortium name="The Broad Institute Genomics Platform"/>
            <consortium name="The Broad Institute Genome Sequencing Center for Infectious Disease"/>
            <person name="Wu L."/>
            <person name="Ma J."/>
        </authorList>
    </citation>
    <scope>NUCLEOTIDE SEQUENCE [LARGE SCALE GENOMIC DNA]</scope>
    <source>
        <strain evidence="8">CGMCC 1.12478</strain>
    </source>
</reference>
<dbReference type="InterPro" id="IPR004358">
    <property type="entry name" value="Sig_transdc_His_kin-like_C"/>
</dbReference>
<feature type="modified residue" description="4-aspartylphosphate" evidence="4">
    <location>
        <position position="151"/>
    </location>
</feature>
<evidence type="ECO:0000256" key="4">
    <source>
        <dbReference type="PROSITE-ProRule" id="PRU00169"/>
    </source>
</evidence>
<dbReference type="SMART" id="SM00448">
    <property type="entry name" value="REC"/>
    <property type="match status" value="1"/>
</dbReference>
<evidence type="ECO:0000313" key="8">
    <source>
        <dbReference type="Proteomes" id="UP000645462"/>
    </source>
</evidence>
<dbReference type="SUPFAM" id="SSF52172">
    <property type="entry name" value="CheY-like"/>
    <property type="match status" value="1"/>
</dbReference>
<comment type="catalytic activity">
    <reaction evidence="1">
        <text>ATP + protein L-histidine = ADP + protein N-phospho-L-histidine.</text>
        <dbReference type="EC" id="2.7.13.3"/>
    </reaction>
</comment>
<dbReference type="EC" id="2.7.13.3" evidence="2"/>
<keyword evidence="8" id="KW-1185">Reference proteome</keyword>
<evidence type="ECO:0000256" key="2">
    <source>
        <dbReference type="ARBA" id="ARBA00012438"/>
    </source>
</evidence>
<dbReference type="Gene3D" id="3.40.50.2300">
    <property type="match status" value="1"/>
</dbReference>
<dbReference type="PROSITE" id="PS50110">
    <property type="entry name" value="RESPONSE_REGULATORY"/>
    <property type="match status" value="1"/>
</dbReference>
<dbReference type="EMBL" id="BMFC01000029">
    <property type="protein sequence ID" value="GGC23655.1"/>
    <property type="molecule type" value="Genomic_DNA"/>
</dbReference>
<dbReference type="Proteomes" id="UP000645462">
    <property type="component" value="Unassembled WGS sequence"/>
</dbReference>
<sequence>MFQITDTGMGISEDVRARMFQRNFTTKGSKGSGLGLPIIARILQENKAALWVETCLGSGTTMTVAWPMHLETEDSPSISLPRQDPDSPSRIDPSLLKGLQALVVDDLPDVALVLASMLETAGAEVFCETDPDFLKEVLAEAPGYWSVLVTDLHMPRTDGAALARFAASLTPPVPVVLVTARPDTLDDRSLKDFAAVLSKPVSGPQLVHAVRRAVDAKTLQSISPES</sequence>
<proteinExistence type="predicted"/>
<dbReference type="PANTHER" id="PTHR45339:SF3">
    <property type="entry name" value="HISTIDINE KINASE"/>
    <property type="match status" value="1"/>
</dbReference>
<dbReference type="PRINTS" id="PR00344">
    <property type="entry name" value="BCTRLSENSOR"/>
</dbReference>
<dbReference type="Gene3D" id="3.30.565.10">
    <property type="entry name" value="Histidine kinase-like ATPase, C-terminal domain"/>
    <property type="match status" value="1"/>
</dbReference>
<dbReference type="InterPro" id="IPR036890">
    <property type="entry name" value="HATPase_C_sf"/>
</dbReference>
<evidence type="ECO:0000259" key="5">
    <source>
        <dbReference type="PROSITE" id="PS50109"/>
    </source>
</evidence>
<keyword evidence="3 4" id="KW-0597">Phosphoprotein</keyword>
<evidence type="ECO:0000256" key="1">
    <source>
        <dbReference type="ARBA" id="ARBA00000085"/>
    </source>
</evidence>
<dbReference type="InterPro" id="IPR001789">
    <property type="entry name" value="Sig_transdc_resp-reg_receiver"/>
</dbReference>
<dbReference type="Pfam" id="PF00072">
    <property type="entry name" value="Response_reg"/>
    <property type="match status" value="1"/>
</dbReference>
<dbReference type="SUPFAM" id="SSF55874">
    <property type="entry name" value="ATPase domain of HSP90 chaperone/DNA topoisomerase II/histidine kinase"/>
    <property type="match status" value="1"/>
</dbReference>
<dbReference type="Pfam" id="PF02518">
    <property type="entry name" value="HATPase_c"/>
    <property type="match status" value="1"/>
</dbReference>
<dbReference type="InterPro" id="IPR003594">
    <property type="entry name" value="HATPase_dom"/>
</dbReference>